<dbReference type="InterPro" id="IPR037923">
    <property type="entry name" value="HTH-like"/>
</dbReference>
<dbReference type="InterPro" id="IPR014710">
    <property type="entry name" value="RmlC-like_jellyroll"/>
</dbReference>
<proteinExistence type="predicted"/>
<dbReference type="PROSITE" id="PS01124">
    <property type="entry name" value="HTH_ARAC_FAMILY_2"/>
    <property type="match status" value="1"/>
</dbReference>
<reference evidence="6" key="1">
    <citation type="journal article" date="2019" name="Int. J. Syst. Evol. Microbiol.">
        <title>The Global Catalogue of Microorganisms (GCM) 10K type strain sequencing project: providing services to taxonomists for standard genome sequencing and annotation.</title>
        <authorList>
            <consortium name="The Broad Institute Genomics Platform"/>
            <consortium name="The Broad Institute Genome Sequencing Center for Infectious Disease"/>
            <person name="Wu L."/>
            <person name="Ma J."/>
        </authorList>
    </citation>
    <scope>NUCLEOTIDE SEQUENCE [LARGE SCALE GENOMIC DNA]</scope>
    <source>
        <strain evidence="6">CGMCC 1.18575</strain>
    </source>
</reference>
<evidence type="ECO:0000256" key="3">
    <source>
        <dbReference type="ARBA" id="ARBA00023163"/>
    </source>
</evidence>
<dbReference type="SUPFAM" id="SSF51215">
    <property type="entry name" value="Regulatory protein AraC"/>
    <property type="match status" value="1"/>
</dbReference>
<dbReference type="Gene3D" id="2.60.120.10">
    <property type="entry name" value="Jelly Rolls"/>
    <property type="match status" value="1"/>
</dbReference>
<dbReference type="RefSeq" id="WP_378132451.1">
    <property type="nucleotide sequence ID" value="NZ_JBHSMI010000023.1"/>
</dbReference>
<dbReference type="InterPro" id="IPR009057">
    <property type="entry name" value="Homeodomain-like_sf"/>
</dbReference>
<dbReference type="InterPro" id="IPR018060">
    <property type="entry name" value="HTH_AraC"/>
</dbReference>
<dbReference type="PANTHER" id="PTHR43280:SF2">
    <property type="entry name" value="HTH-TYPE TRANSCRIPTIONAL REGULATOR EXSA"/>
    <property type="match status" value="1"/>
</dbReference>
<sequence length="266" mass="30596">MTNCRIHLYESRHDESYVINVHRHEYYQLLYVIEGDGLIRMKDGTSQLSEDHVVVIPPLTEHSVSSDSRLTLLVLAFDDVPAQLPGLEEWSRGYFPHGALLKLNSVNANEMKLLLRKLLFEQRKEDALSDWSMRIQLLQILLLLARAQQPSVYLNANELRAEKIKHYIDTNYFQHITSADLAFQFGISVRYCDNIFKGKFGLTPLQYLTVVRVGVAKKLLAETKKDIVSICFEIGCESLPTFNRIFKNATMVSPSKYRQMTKVSVQ</sequence>
<dbReference type="SMART" id="SM00342">
    <property type="entry name" value="HTH_ARAC"/>
    <property type="match status" value="1"/>
</dbReference>
<keyword evidence="2" id="KW-0238">DNA-binding</keyword>
<dbReference type="Pfam" id="PF12833">
    <property type="entry name" value="HTH_18"/>
    <property type="match status" value="1"/>
</dbReference>
<dbReference type="CDD" id="cd02208">
    <property type="entry name" value="cupin_RmlC-like"/>
    <property type="match status" value="1"/>
</dbReference>
<accession>A0ABW0HPV2</accession>
<name>A0ABW0HPV2_9BACL</name>
<evidence type="ECO:0000313" key="6">
    <source>
        <dbReference type="Proteomes" id="UP001596113"/>
    </source>
</evidence>
<feature type="domain" description="HTH araC/xylS-type" evidence="4">
    <location>
        <begin position="162"/>
        <end position="260"/>
    </location>
</feature>
<keyword evidence="1" id="KW-0805">Transcription regulation</keyword>
<evidence type="ECO:0000259" key="4">
    <source>
        <dbReference type="PROSITE" id="PS01124"/>
    </source>
</evidence>
<dbReference type="Pfam" id="PF02311">
    <property type="entry name" value="AraC_binding"/>
    <property type="match status" value="1"/>
</dbReference>
<keyword evidence="3" id="KW-0804">Transcription</keyword>
<dbReference type="InterPro" id="IPR003313">
    <property type="entry name" value="AraC-bd"/>
</dbReference>
<comment type="caution">
    <text evidence="5">The sequence shown here is derived from an EMBL/GenBank/DDBJ whole genome shotgun (WGS) entry which is preliminary data.</text>
</comment>
<dbReference type="Proteomes" id="UP001596113">
    <property type="component" value="Unassembled WGS sequence"/>
</dbReference>
<dbReference type="PANTHER" id="PTHR43280">
    <property type="entry name" value="ARAC-FAMILY TRANSCRIPTIONAL REGULATOR"/>
    <property type="match status" value="1"/>
</dbReference>
<dbReference type="Gene3D" id="1.10.10.60">
    <property type="entry name" value="Homeodomain-like"/>
    <property type="match status" value="2"/>
</dbReference>
<evidence type="ECO:0000256" key="1">
    <source>
        <dbReference type="ARBA" id="ARBA00023015"/>
    </source>
</evidence>
<gene>
    <name evidence="5" type="ORF">ACFPOF_10990</name>
</gene>
<evidence type="ECO:0000256" key="2">
    <source>
        <dbReference type="ARBA" id="ARBA00023125"/>
    </source>
</evidence>
<organism evidence="5 6">
    <name type="scientific">Cohnella soli</name>
    <dbReference type="NCBI Taxonomy" id="425005"/>
    <lineage>
        <taxon>Bacteria</taxon>
        <taxon>Bacillati</taxon>
        <taxon>Bacillota</taxon>
        <taxon>Bacilli</taxon>
        <taxon>Bacillales</taxon>
        <taxon>Paenibacillaceae</taxon>
        <taxon>Cohnella</taxon>
    </lineage>
</organism>
<evidence type="ECO:0000313" key="5">
    <source>
        <dbReference type="EMBL" id="MFC5403254.1"/>
    </source>
</evidence>
<protein>
    <submittedName>
        <fullName evidence="5">AraC family transcriptional regulator</fullName>
    </submittedName>
</protein>
<keyword evidence="6" id="KW-1185">Reference proteome</keyword>
<dbReference type="SUPFAM" id="SSF46689">
    <property type="entry name" value="Homeodomain-like"/>
    <property type="match status" value="2"/>
</dbReference>
<dbReference type="EMBL" id="JBHSMI010000023">
    <property type="protein sequence ID" value="MFC5403254.1"/>
    <property type="molecule type" value="Genomic_DNA"/>
</dbReference>